<keyword evidence="3" id="KW-0614">Plasmid</keyword>
<evidence type="ECO:0000313" key="3">
    <source>
        <dbReference type="EMBL" id="QRF69115.1"/>
    </source>
</evidence>
<dbReference type="InterPro" id="IPR006680">
    <property type="entry name" value="Amidohydro-rel"/>
</dbReference>
<dbReference type="RefSeq" id="WP_031322704.1">
    <property type="nucleotide sequence ID" value="NZ_CP047170.1"/>
</dbReference>
<geneLocation type="plasmid" evidence="3 4">
    <name>p-SCP4</name>
</geneLocation>
<comment type="similarity">
    <text evidence="1">Belongs to the metallo-dependent hydrolases superfamily.</text>
</comment>
<dbReference type="Pfam" id="PF04909">
    <property type="entry name" value="Amidohydro_2"/>
    <property type="match status" value="1"/>
</dbReference>
<evidence type="ECO:0000313" key="4">
    <source>
        <dbReference type="Proteomes" id="UP000596387"/>
    </source>
</evidence>
<dbReference type="PANTHER" id="PTHR43569:SF1">
    <property type="entry name" value="BLL3371 PROTEIN"/>
    <property type="match status" value="1"/>
</dbReference>
<protein>
    <submittedName>
        <fullName evidence="3">Amidohydrolase family protein</fullName>
    </submittedName>
</protein>
<feature type="domain" description="Amidohydrolase-related" evidence="2">
    <location>
        <begin position="4"/>
        <end position="293"/>
    </location>
</feature>
<dbReference type="EMBL" id="CP047170">
    <property type="protein sequence ID" value="QRF69115.1"/>
    <property type="molecule type" value="Genomic_DNA"/>
</dbReference>
<name>A0ABX7FG61_9RHOB</name>
<dbReference type="InterPro" id="IPR032466">
    <property type="entry name" value="Metal_Hydrolase"/>
</dbReference>
<dbReference type="PANTHER" id="PTHR43569">
    <property type="entry name" value="AMIDOHYDROLASE"/>
    <property type="match status" value="1"/>
</dbReference>
<dbReference type="SUPFAM" id="SSF51556">
    <property type="entry name" value="Metallo-dependent hydrolases"/>
    <property type="match status" value="1"/>
</dbReference>
<keyword evidence="4" id="KW-1185">Reference proteome</keyword>
<proteinExistence type="inferred from homology"/>
<dbReference type="Gene3D" id="3.20.20.140">
    <property type="entry name" value="Metal-dependent hydrolases"/>
    <property type="match status" value="1"/>
</dbReference>
<evidence type="ECO:0000256" key="1">
    <source>
        <dbReference type="ARBA" id="ARBA00038310"/>
    </source>
</evidence>
<dbReference type="InterPro" id="IPR052350">
    <property type="entry name" value="Metallo-dep_Lactonases"/>
</dbReference>
<accession>A0ABX7FG61</accession>
<organism evidence="3 4">
    <name type="scientific">Ponticoccus alexandrii</name>
    <dbReference type="NCBI Taxonomy" id="1943633"/>
    <lineage>
        <taxon>Bacteria</taxon>
        <taxon>Pseudomonadati</taxon>
        <taxon>Pseudomonadota</taxon>
        <taxon>Alphaproteobacteria</taxon>
        <taxon>Rhodobacterales</taxon>
        <taxon>Roseobacteraceae</taxon>
        <taxon>Ponticoccus</taxon>
    </lineage>
</organism>
<evidence type="ECO:0000259" key="2">
    <source>
        <dbReference type="Pfam" id="PF04909"/>
    </source>
</evidence>
<reference evidence="3 4" key="1">
    <citation type="submission" date="2019-12" db="EMBL/GenBank/DDBJ databases">
        <title>Complete Genome Sequence of a Quorum-Sensing Bacterium,Rhodobacteraceae bacterium C31, Isolated from a marine microalgae symbiotic bacteria.</title>
        <authorList>
            <person name="Zhang Y."/>
        </authorList>
    </citation>
    <scope>NUCLEOTIDE SEQUENCE [LARGE SCALE GENOMIC DNA]</scope>
    <source>
        <strain evidence="3 4">C31</strain>
        <plasmid evidence="3 4">p-SCP4</plasmid>
    </source>
</reference>
<sequence>MKIIDAHHHYWDPDDNPHPWLTEEPMIPFRYGDYSAIRGRFLPPEYDAATAGWDVVATVTMEGEWDPADPTGEAVWMQALSDQTNGRPAAHVAQAWLDRDDLSTVLERYADLPVVRSVRHKPRSNPGPGQGTGAMSEAHYQAGYRRLAQTDLMFDLQTNWWHLPEIAGLRRISEDVPIIINHTGLPADRSPEGISGWQEALRSAASFPNVFLKISGIGLKGRPWRLDDNRDIIRFSVDTFGPERAMFASNFPVDNLCGSFDTIFAGFDSATADYSVTERDALFRGTAARVYNLAI</sequence>
<gene>
    <name evidence="3" type="ORF">GQA70_22425</name>
</gene>
<dbReference type="Proteomes" id="UP000596387">
    <property type="component" value="Plasmid p-SCP4"/>
</dbReference>